<feature type="domain" description="PRC-barrel" evidence="1">
    <location>
        <begin position="6"/>
        <end position="76"/>
    </location>
</feature>
<dbReference type="InterPro" id="IPR027275">
    <property type="entry name" value="PRC-brl_dom"/>
</dbReference>
<keyword evidence="3" id="KW-1185">Reference proteome</keyword>
<dbReference type="Gene3D" id="3.90.50.10">
    <property type="entry name" value="Photosynthetic Reaction Center, subunit H, domain 2"/>
    <property type="match status" value="2"/>
</dbReference>
<dbReference type="EMBL" id="FQXE01000005">
    <property type="protein sequence ID" value="SHH86387.1"/>
    <property type="molecule type" value="Genomic_DNA"/>
</dbReference>
<evidence type="ECO:0000313" key="2">
    <source>
        <dbReference type="EMBL" id="SHH86387.1"/>
    </source>
</evidence>
<proteinExistence type="predicted"/>
<gene>
    <name evidence="2" type="ORF">SAMN04488135_105233</name>
</gene>
<dbReference type="SUPFAM" id="SSF50346">
    <property type="entry name" value="PRC-barrel domain"/>
    <property type="match status" value="2"/>
</dbReference>
<dbReference type="InterPro" id="IPR014747">
    <property type="entry name" value="Bac_photo_RC_H_C"/>
</dbReference>
<sequence>MLRTVDSLNGYTIQATDDELGSVKEVYFDDERWGVRYLVVETGSWLSSRKVLISPYSIKNIDDEDETIEVSLTRDQVKNSPDIDTHKPISRQLEGDYSQYYGYGNYWTGPYLWGVAGYPEFPLPEGGNVPPVAERPEDLAERVADQPQDSHLRSSDKVGGYHILGTDEEIGHVKDFLFDDKDWAIRYLLVDTRNWWPGGKKVLLATRWIERIDWTDSTVQTKLTREQIKNSPEYDEDVPLDRDYETRLHDFYGKEGYWD</sequence>
<dbReference type="GO" id="GO:0030077">
    <property type="term" value="C:plasma membrane light-harvesting complex"/>
    <property type="evidence" value="ECO:0007669"/>
    <property type="project" value="InterPro"/>
</dbReference>
<dbReference type="Proteomes" id="UP000184226">
    <property type="component" value="Unassembled WGS sequence"/>
</dbReference>
<dbReference type="RefSeq" id="WP_073103327.1">
    <property type="nucleotide sequence ID" value="NZ_FQXE01000005.1"/>
</dbReference>
<feature type="domain" description="PRC-barrel" evidence="1">
    <location>
        <begin position="163"/>
        <end position="215"/>
    </location>
</feature>
<dbReference type="AlphaFoldDB" id="A0A1M5WG27"/>
<protein>
    <submittedName>
        <fullName evidence="2">PRC-barrel domain-containing protein</fullName>
    </submittedName>
</protein>
<accession>A0A1M5WG27</accession>
<dbReference type="InterPro" id="IPR011033">
    <property type="entry name" value="PRC_barrel-like_sf"/>
</dbReference>
<evidence type="ECO:0000313" key="3">
    <source>
        <dbReference type="Proteomes" id="UP000184226"/>
    </source>
</evidence>
<dbReference type="GO" id="GO:0019684">
    <property type="term" value="P:photosynthesis, light reaction"/>
    <property type="evidence" value="ECO:0007669"/>
    <property type="project" value="InterPro"/>
</dbReference>
<dbReference type="STRING" id="658167.SAMN04488135_105233"/>
<name>A0A1M5WG27_9BURK</name>
<evidence type="ECO:0000259" key="1">
    <source>
        <dbReference type="Pfam" id="PF05239"/>
    </source>
</evidence>
<reference evidence="2 3" key="1">
    <citation type="submission" date="2016-11" db="EMBL/GenBank/DDBJ databases">
        <authorList>
            <person name="Jaros S."/>
            <person name="Januszkiewicz K."/>
            <person name="Wedrychowicz H."/>
        </authorList>
    </citation>
    <scope>NUCLEOTIDE SEQUENCE [LARGE SCALE GENOMIC DNA]</scope>
    <source>
        <strain evidence="2 3">CGMCC 1.10190</strain>
    </source>
</reference>
<dbReference type="OrthoDB" id="9793882at2"/>
<organism evidence="2 3">
    <name type="scientific">Pollutimonas bauzanensis</name>
    <dbReference type="NCBI Taxonomy" id="658167"/>
    <lineage>
        <taxon>Bacteria</taxon>
        <taxon>Pseudomonadati</taxon>
        <taxon>Pseudomonadota</taxon>
        <taxon>Betaproteobacteria</taxon>
        <taxon>Burkholderiales</taxon>
        <taxon>Alcaligenaceae</taxon>
        <taxon>Pollutimonas</taxon>
    </lineage>
</organism>
<dbReference type="Pfam" id="PF05239">
    <property type="entry name" value="PRC"/>
    <property type="match status" value="2"/>
</dbReference>